<reference evidence="12 13" key="1">
    <citation type="submission" date="2018-06" db="EMBL/GenBank/DDBJ databases">
        <authorList>
            <consortium name="Pathogen Informatics"/>
            <person name="Doyle S."/>
        </authorList>
    </citation>
    <scope>NUCLEOTIDE SEQUENCE [LARGE SCALE GENOMIC DNA]</scope>
    <source>
        <strain evidence="12 13">NCTC8985</strain>
    </source>
</reference>
<dbReference type="NCBIfam" id="TIGR01515">
    <property type="entry name" value="branching_enzym"/>
    <property type="match status" value="1"/>
</dbReference>
<evidence type="ECO:0000256" key="3">
    <source>
        <dbReference type="ARBA" id="ARBA00009000"/>
    </source>
</evidence>
<evidence type="ECO:0000313" key="13">
    <source>
        <dbReference type="Proteomes" id="UP000254405"/>
    </source>
</evidence>
<sequence length="379" mass="43409">MYRLKSAKKANQFDAPISIYEVHLGSWRRHTDNNFWLSYRELADQLVPYAKWMGFTHLELLPINEHPFDGSWGYQPTGLYAPTRRFGTRDDFRYFIDAAHAAGLNVILDWVPGHFPTDDFALAEFDGTNLYEHSDPREGYHQDWNTLIYNYGRREVSNFLVGNALYWIERFGIDALRVDAVASMIYRDYSRKEGEWIPNEFGGRENLEAIEFLRNTNRILGEQVSGAVTMAEESTDFPGVSRPQDMGGLGFWYKWNLGWMHDTLDYMKLDPVYRQYHHDKLTFGILYNYTENFVLPLSHDEVVHGKNRFSTACRATHGRNSRTCAPTMAGCGHSRARNCCSWGTNLPRAASGTMTPASTGICWKAAITGTTVSSVWCAI</sequence>
<dbReference type="SMART" id="SM00642">
    <property type="entry name" value="Aamy"/>
    <property type="match status" value="1"/>
</dbReference>
<dbReference type="FunFam" id="3.20.20.80:FF:000003">
    <property type="entry name" value="1,4-alpha-glucan branching enzyme GlgB"/>
    <property type="match status" value="1"/>
</dbReference>
<keyword evidence="7 12" id="KW-0808">Transferase</keyword>
<keyword evidence="8" id="KW-0320">Glycogen biosynthesis</keyword>
<dbReference type="SUPFAM" id="SSF51445">
    <property type="entry name" value="(Trans)glycosidases"/>
    <property type="match status" value="1"/>
</dbReference>
<dbReference type="GO" id="GO:0005978">
    <property type="term" value="P:glycogen biosynthetic process"/>
    <property type="evidence" value="ECO:0007669"/>
    <property type="project" value="UniProtKB-UniRule"/>
</dbReference>
<comment type="catalytic activity">
    <reaction evidence="1">
        <text>Transfers a segment of a (1-&gt;4)-alpha-D-glucan chain to a primary hydroxy group in a similar glucan chain.</text>
        <dbReference type="EC" id="2.4.1.18"/>
    </reaction>
</comment>
<name>A0A376TRH1_ECOLX</name>
<keyword evidence="6 12" id="KW-0328">Glycosyltransferase</keyword>
<evidence type="ECO:0000256" key="7">
    <source>
        <dbReference type="ARBA" id="ARBA00022679"/>
    </source>
</evidence>
<evidence type="ECO:0000313" key="12">
    <source>
        <dbReference type="EMBL" id="STI79433.1"/>
    </source>
</evidence>
<organism evidence="12 13">
    <name type="scientific">Escherichia coli</name>
    <dbReference type="NCBI Taxonomy" id="562"/>
    <lineage>
        <taxon>Bacteria</taxon>
        <taxon>Pseudomonadati</taxon>
        <taxon>Pseudomonadota</taxon>
        <taxon>Gammaproteobacteria</taxon>
        <taxon>Enterobacterales</taxon>
        <taxon>Enterobacteriaceae</taxon>
        <taxon>Escherichia</taxon>
    </lineage>
</organism>
<comment type="similarity">
    <text evidence="3">Belongs to the glycosyl hydrolase 13 family. GlgB subfamily.</text>
</comment>
<proteinExistence type="inferred from homology"/>
<dbReference type="GO" id="GO:0003844">
    <property type="term" value="F:1,4-alpha-glucan branching enzyme activity"/>
    <property type="evidence" value="ECO:0007669"/>
    <property type="project" value="UniProtKB-UniRule"/>
</dbReference>
<protein>
    <recommendedName>
        <fullName evidence="4 10">1,4-alpha-glucan branching enzyme</fullName>
        <ecNumber evidence="4 10">2.4.1.18</ecNumber>
    </recommendedName>
</protein>
<gene>
    <name evidence="12" type="primary">glgB_4</name>
    <name evidence="12" type="ORF">NCTC8985_04823</name>
</gene>
<evidence type="ECO:0000256" key="8">
    <source>
        <dbReference type="ARBA" id="ARBA00023056"/>
    </source>
</evidence>
<dbReference type="Proteomes" id="UP000254405">
    <property type="component" value="Unassembled WGS sequence"/>
</dbReference>
<dbReference type="EMBL" id="UGCO01000001">
    <property type="protein sequence ID" value="STI79433.1"/>
    <property type="molecule type" value="Genomic_DNA"/>
</dbReference>
<dbReference type="GO" id="GO:0005829">
    <property type="term" value="C:cytosol"/>
    <property type="evidence" value="ECO:0007669"/>
    <property type="project" value="TreeGrafter"/>
</dbReference>
<evidence type="ECO:0000256" key="1">
    <source>
        <dbReference type="ARBA" id="ARBA00000826"/>
    </source>
</evidence>
<keyword evidence="5" id="KW-0321">Glycogen metabolism</keyword>
<dbReference type="EC" id="2.4.1.18" evidence="4 10"/>
<dbReference type="InterPro" id="IPR006407">
    <property type="entry name" value="GlgB"/>
</dbReference>
<evidence type="ECO:0000256" key="6">
    <source>
        <dbReference type="ARBA" id="ARBA00022676"/>
    </source>
</evidence>
<evidence type="ECO:0000256" key="4">
    <source>
        <dbReference type="ARBA" id="ARBA00012541"/>
    </source>
</evidence>
<accession>A0A376TRH1</accession>
<evidence type="ECO:0000256" key="5">
    <source>
        <dbReference type="ARBA" id="ARBA00022600"/>
    </source>
</evidence>
<keyword evidence="9" id="KW-0119">Carbohydrate metabolism</keyword>
<comment type="pathway">
    <text evidence="2">Glycan biosynthesis; glycogen biosynthesis.</text>
</comment>
<evidence type="ECO:0000259" key="11">
    <source>
        <dbReference type="SMART" id="SM00642"/>
    </source>
</evidence>
<evidence type="ECO:0000256" key="10">
    <source>
        <dbReference type="NCBIfam" id="TIGR01515"/>
    </source>
</evidence>
<dbReference type="InterPro" id="IPR006047">
    <property type="entry name" value="GH13_cat_dom"/>
</dbReference>
<dbReference type="PANTHER" id="PTHR43651:SF3">
    <property type="entry name" value="1,4-ALPHA-GLUCAN-BRANCHING ENZYME"/>
    <property type="match status" value="1"/>
</dbReference>
<dbReference type="AlphaFoldDB" id="A0A376TRH1"/>
<dbReference type="Gene3D" id="3.20.20.80">
    <property type="entry name" value="Glycosidases"/>
    <property type="match status" value="1"/>
</dbReference>
<feature type="domain" description="Glycosyl hydrolase family 13 catalytic" evidence="11">
    <location>
        <begin position="21"/>
        <end position="335"/>
    </location>
</feature>
<dbReference type="InterPro" id="IPR017853">
    <property type="entry name" value="GH"/>
</dbReference>
<evidence type="ECO:0000256" key="2">
    <source>
        <dbReference type="ARBA" id="ARBA00004964"/>
    </source>
</evidence>
<evidence type="ECO:0000256" key="9">
    <source>
        <dbReference type="ARBA" id="ARBA00023277"/>
    </source>
</evidence>
<dbReference type="PANTHER" id="PTHR43651">
    <property type="entry name" value="1,4-ALPHA-GLUCAN-BRANCHING ENZYME"/>
    <property type="match status" value="1"/>
</dbReference>
<dbReference type="Pfam" id="PF00128">
    <property type="entry name" value="Alpha-amylase"/>
    <property type="match status" value="1"/>
</dbReference>
<dbReference type="CDD" id="cd11322">
    <property type="entry name" value="AmyAc_Glg_BE"/>
    <property type="match status" value="1"/>
</dbReference>